<proteinExistence type="inferred from homology"/>
<dbReference type="Proteomes" id="UP000504638">
    <property type="component" value="Unplaced"/>
</dbReference>
<dbReference type="InterPro" id="IPR001128">
    <property type="entry name" value="Cyt_P450"/>
</dbReference>
<keyword evidence="5 9" id="KW-0560">Oxidoreductase</keyword>
<evidence type="ECO:0000256" key="8">
    <source>
        <dbReference type="PIRSR" id="PIRSR602401-1"/>
    </source>
</evidence>
<dbReference type="PRINTS" id="PR00385">
    <property type="entry name" value="P450"/>
</dbReference>
<dbReference type="EMBL" id="ML975152">
    <property type="protein sequence ID" value="KAF1815268.1"/>
    <property type="molecule type" value="Genomic_DNA"/>
</dbReference>
<sequence>MSIQNFKQVLPENGNVMVVKGLSLGACAILIYVTWQILYVRLFSPLRNVPGPFLAKFSGIWLLYIEMAGKRAKTVHELHRKYGPVVQLAPSEVSFTTVDAIEALYGVQSLFPKAPWYKNMTRGGVFNRIEHGPHRERRKLLNHAFSPASVNDMAPLIRDQVQKLMRVTETHRSQGPQDFRHWFRMLSFDVSGTVFLGQPFGGLDCEKAPQYIEDLDSAFIVWDLRGRFPTLMRLISTLPSKAVRHFLTADDRIYAHGVVAFDGYLARHGRQSGRKDLLTKIVKRSLDQKEGLTDAQVAGEISNLTFAATDTSSNSLTYLFWELAKQPDLQAQMREELKDISVSAGAGVPDHRDLLNLPLLNAVINEALRKHPPVPMGLLRAIPTGGKKISGHFFPAKTIVSVPCHTTHRDPEVFPDPESFSPQRWLEHPNGTDEMRKLYMPFSKGMRNCIGQPMALLTMRLTVASLIKRYAVTLNETMKPENMEWTDHFLVIPNGGCFLDFTPVNE</sequence>
<dbReference type="InterPro" id="IPR050121">
    <property type="entry name" value="Cytochrome_P450_monoxygenase"/>
</dbReference>
<evidence type="ECO:0000313" key="11">
    <source>
        <dbReference type="EMBL" id="KAF1815268.1"/>
    </source>
</evidence>
<dbReference type="GO" id="GO:0020037">
    <property type="term" value="F:heme binding"/>
    <property type="evidence" value="ECO:0007669"/>
    <property type="project" value="InterPro"/>
</dbReference>
<accession>A0A6G1GB04</accession>
<evidence type="ECO:0000256" key="10">
    <source>
        <dbReference type="SAM" id="Phobius"/>
    </source>
</evidence>
<comment type="cofactor">
    <cofactor evidence="1 8">
        <name>heme</name>
        <dbReference type="ChEBI" id="CHEBI:30413"/>
    </cofactor>
</comment>
<dbReference type="GO" id="GO:0005506">
    <property type="term" value="F:iron ion binding"/>
    <property type="evidence" value="ECO:0007669"/>
    <property type="project" value="InterPro"/>
</dbReference>
<keyword evidence="10" id="KW-0812">Transmembrane</keyword>
<keyword evidence="11" id="KW-0808">Transferase</keyword>
<evidence type="ECO:0000256" key="6">
    <source>
        <dbReference type="ARBA" id="ARBA00023004"/>
    </source>
</evidence>
<evidence type="ECO:0000256" key="2">
    <source>
        <dbReference type="ARBA" id="ARBA00010617"/>
    </source>
</evidence>
<feature type="transmembrane region" description="Helical" evidence="10">
    <location>
        <begin position="21"/>
        <end position="43"/>
    </location>
</feature>
<dbReference type="GO" id="GO:0032259">
    <property type="term" value="P:methylation"/>
    <property type="evidence" value="ECO:0007669"/>
    <property type="project" value="UniProtKB-KW"/>
</dbReference>
<dbReference type="PROSITE" id="PS00086">
    <property type="entry name" value="CYTOCHROME_P450"/>
    <property type="match status" value="1"/>
</dbReference>
<dbReference type="GO" id="GO:0008168">
    <property type="term" value="F:methyltransferase activity"/>
    <property type="evidence" value="ECO:0007669"/>
    <property type="project" value="UniProtKB-KW"/>
</dbReference>
<dbReference type="InterPro" id="IPR017972">
    <property type="entry name" value="Cyt_P450_CS"/>
</dbReference>
<evidence type="ECO:0000256" key="1">
    <source>
        <dbReference type="ARBA" id="ARBA00001971"/>
    </source>
</evidence>
<evidence type="ECO:0000256" key="9">
    <source>
        <dbReference type="RuleBase" id="RU000461"/>
    </source>
</evidence>
<reference evidence="13" key="2">
    <citation type="submission" date="2020-04" db="EMBL/GenBank/DDBJ databases">
        <authorList>
            <consortium name="NCBI Genome Project"/>
        </authorList>
    </citation>
    <scope>NUCLEOTIDE SEQUENCE</scope>
    <source>
        <strain evidence="13">CBS 781.70</strain>
    </source>
</reference>
<evidence type="ECO:0000256" key="7">
    <source>
        <dbReference type="ARBA" id="ARBA00023033"/>
    </source>
</evidence>
<organism evidence="11">
    <name type="scientific">Eremomyces bilateralis CBS 781.70</name>
    <dbReference type="NCBI Taxonomy" id="1392243"/>
    <lineage>
        <taxon>Eukaryota</taxon>
        <taxon>Fungi</taxon>
        <taxon>Dikarya</taxon>
        <taxon>Ascomycota</taxon>
        <taxon>Pezizomycotina</taxon>
        <taxon>Dothideomycetes</taxon>
        <taxon>Dothideomycetes incertae sedis</taxon>
        <taxon>Eremomycetales</taxon>
        <taxon>Eremomycetaceae</taxon>
        <taxon>Eremomyces</taxon>
    </lineage>
</organism>
<dbReference type="GO" id="GO:0004497">
    <property type="term" value="F:monooxygenase activity"/>
    <property type="evidence" value="ECO:0007669"/>
    <property type="project" value="UniProtKB-KW"/>
</dbReference>
<dbReference type="Gene3D" id="1.10.630.10">
    <property type="entry name" value="Cytochrome P450"/>
    <property type="match status" value="1"/>
</dbReference>
<evidence type="ECO:0000313" key="13">
    <source>
        <dbReference type="RefSeq" id="XP_033536899.1"/>
    </source>
</evidence>
<dbReference type="PRINTS" id="PR00463">
    <property type="entry name" value="EP450I"/>
</dbReference>
<dbReference type="GeneID" id="54423324"/>
<dbReference type="PANTHER" id="PTHR24305:SF29">
    <property type="entry name" value="BENZOATE-PARA-HYDROXYLASE"/>
    <property type="match status" value="1"/>
</dbReference>
<evidence type="ECO:0000256" key="3">
    <source>
        <dbReference type="ARBA" id="ARBA00022617"/>
    </source>
</evidence>
<evidence type="ECO:0000313" key="12">
    <source>
        <dbReference type="Proteomes" id="UP000504638"/>
    </source>
</evidence>
<dbReference type="RefSeq" id="XP_033536899.1">
    <property type="nucleotide sequence ID" value="XM_033682754.1"/>
</dbReference>
<dbReference type="InterPro" id="IPR036396">
    <property type="entry name" value="Cyt_P450_sf"/>
</dbReference>
<dbReference type="SUPFAM" id="SSF48264">
    <property type="entry name" value="Cytochrome P450"/>
    <property type="match status" value="1"/>
</dbReference>
<evidence type="ECO:0000256" key="5">
    <source>
        <dbReference type="ARBA" id="ARBA00023002"/>
    </source>
</evidence>
<keyword evidence="11" id="KW-0489">Methyltransferase</keyword>
<name>A0A6G1GB04_9PEZI</name>
<feature type="binding site" description="axial binding residue" evidence="8">
    <location>
        <position position="449"/>
    </location>
    <ligand>
        <name>heme</name>
        <dbReference type="ChEBI" id="CHEBI:30413"/>
    </ligand>
    <ligandPart>
        <name>Fe</name>
        <dbReference type="ChEBI" id="CHEBI:18248"/>
    </ligandPart>
</feature>
<dbReference type="PANTHER" id="PTHR24305">
    <property type="entry name" value="CYTOCHROME P450"/>
    <property type="match status" value="1"/>
</dbReference>
<keyword evidence="12" id="KW-1185">Reference proteome</keyword>
<keyword evidence="10" id="KW-1133">Transmembrane helix</keyword>
<gene>
    <name evidence="11 13" type="ORF">P152DRAFT_512527</name>
</gene>
<dbReference type="GO" id="GO:0016705">
    <property type="term" value="F:oxidoreductase activity, acting on paired donors, with incorporation or reduction of molecular oxygen"/>
    <property type="evidence" value="ECO:0007669"/>
    <property type="project" value="InterPro"/>
</dbReference>
<keyword evidence="10" id="KW-0472">Membrane</keyword>
<comment type="similarity">
    <text evidence="2 9">Belongs to the cytochrome P450 family.</text>
</comment>
<dbReference type="OrthoDB" id="1470350at2759"/>
<reference evidence="13" key="3">
    <citation type="submission" date="2025-04" db="UniProtKB">
        <authorList>
            <consortium name="RefSeq"/>
        </authorList>
    </citation>
    <scope>IDENTIFICATION</scope>
    <source>
        <strain evidence="13">CBS 781.70</strain>
    </source>
</reference>
<protein>
    <submittedName>
        <fullName evidence="11 13">Pisatin demethylase</fullName>
    </submittedName>
</protein>
<keyword evidence="6 8" id="KW-0408">Iron</keyword>
<evidence type="ECO:0000256" key="4">
    <source>
        <dbReference type="ARBA" id="ARBA00022723"/>
    </source>
</evidence>
<dbReference type="InterPro" id="IPR002401">
    <property type="entry name" value="Cyt_P450_E_grp-I"/>
</dbReference>
<keyword evidence="3 8" id="KW-0349">Heme</keyword>
<dbReference type="AlphaFoldDB" id="A0A6G1GB04"/>
<keyword evidence="7 9" id="KW-0503">Monooxygenase</keyword>
<keyword evidence="4 8" id="KW-0479">Metal-binding</keyword>
<reference evidence="11 13" key="1">
    <citation type="submission" date="2020-01" db="EMBL/GenBank/DDBJ databases">
        <authorList>
            <consortium name="DOE Joint Genome Institute"/>
            <person name="Haridas S."/>
            <person name="Albert R."/>
            <person name="Binder M."/>
            <person name="Bloem J."/>
            <person name="Labutti K."/>
            <person name="Salamov A."/>
            <person name="Andreopoulos B."/>
            <person name="Baker S.E."/>
            <person name="Barry K."/>
            <person name="Bills G."/>
            <person name="Bluhm B.H."/>
            <person name="Cannon C."/>
            <person name="Castanera R."/>
            <person name="Culley D.E."/>
            <person name="Daum C."/>
            <person name="Ezra D."/>
            <person name="Gonzalez J.B."/>
            <person name="Henrissat B."/>
            <person name="Kuo A."/>
            <person name="Liang C."/>
            <person name="Lipzen A."/>
            <person name="Lutzoni F."/>
            <person name="Magnuson J."/>
            <person name="Mondo S."/>
            <person name="Nolan M."/>
            <person name="Ohm R."/>
            <person name="Pangilinan J."/>
            <person name="Park H.-J."/>
            <person name="Ramirez L."/>
            <person name="Alfaro M."/>
            <person name="Sun H."/>
            <person name="Tritt A."/>
            <person name="Yoshinaga Y."/>
            <person name="Zwiers L.-H."/>
            <person name="Turgeon B.G."/>
            <person name="Goodwin S.B."/>
            <person name="Spatafora J.W."/>
            <person name="Crous P.W."/>
            <person name="Grigoriev I.V."/>
        </authorList>
    </citation>
    <scope>NUCLEOTIDE SEQUENCE</scope>
    <source>
        <strain evidence="11 13">CBS 781.70</strain>
    </source>
</reference>
<dbReference type="Pfam" id="PF00067">
    <property type="entry name" value="p450"/>
    <property type="match status" value="1"/>
</dbReference>